<name>A0A5B7GV65_PORTR</name>
<dbReference type="AlphaFoldDB" id="A0A5B7GV65"/>
<dbReference type="Proteomes" id="UP000324222">
    <property type="component" value="Unassembled WGS sequence"/>
</dbReference>
<feature type="region of interest" description="Disordered" evidence="1">
    <location>
        <begin position="1"/>
        <end position="37"/>
    </location>
</feature>
<sequence>MRHRGSRPGVRGATATRYYRPHKTEPDAPDADGCLTHSPLGTYQATTTTTTPPVYLYLLPAAAYARRLHTHTHTHTPSSSSP</sequence>
<protein>
    <submittedName>
        <fullName evidence="2">Uncharacterized protein</fullName>
    </submittedName>
</protein>
<proteinExistence type="predicted"/>
<evidence type="ECO:0000256" key="1">
    <source>
        <dbReference type="SAM" id="MobiDB-lite"/>
    </source>
</evidence>
<evidence type="ECO:0000313" key="2">
    <source>
        <dbReference type="EMBL" id="MPC61087.1"/>
    </source>
</evidence>
<organism evidence="2 3">
    <name type="scientific">Portunus trituberculatus</name>
    <name type="common">Swimming crab</name>
    <name type="synonym">Neptunus trituberculatus</name>
    <dbReference type="NCBI Taxonomy" id="210409"/>
    <lineage>
        <taxon>Eukaryota</taxon>
        <taxon>Metazoa</taxon>
        <taxon>Ecdysozoa</taxon>
        <taxon>Arthropoda</taxon>
        <taxon>Crustacea</taxon>
        <taxon>Multicrustacea</taxon>
        <taxon>Malacostraca</taxon>
        <taxon>Eumalacostraca</taxon>
        <taxon>Eucarida</taxon>
        <taxon>Decapoda</taxon>
        <taxon>Pleocyemata</taxon>
        <taxon>Brachyura</taxon>
        <taxon>Eubrachyura</taxon>
        <taxon>Portunoidea</taxon>
        <taxon>Portunidae</taxon>
        <taxon>Portuninae</taxon>
        <taxon>Portunus</taxon>
    </lineage>
</organism>
<evidence type="ECO:0000313" key="3">
    <source>
        <dbReference type="Proteomes" id="UP000324222"/>
    </source>
</evidence>
<comment type="caution">
    <text evidence="2">The sequence shown here is derived from an EMBL/GenBank/DDBJ whole genome shotgun (WGS) entry which is preliminary data.</text>
</comment>
<dbReference type="EMBL" id="VSRR010018203">
    <property type="protein sequence ID" value="MPC61087.1"/>
    <property type="molecule type" value="Genomic_DNA"/>
</dbReference>
<gene>
    <name evidence="2" type="ORF">E2C01_055150</name>
</gene>
<accession>A0A5B7GV65</accession>
<reference evidence="2 3" key="1">
    <citation type="submission" date="2019-05" db="EMBL/GenBank/DDBJ databases">
        <title>Another draft genome of Portunus trituberculatus and its Hox gene families provides insights of decapod evolution.</title>
        <authorList>
            <person name="Jeong J.-H."/>
            <person name="Song I."/>
            <person name="Kim S."/>
            <person name="Choi T."/>
            <person name="Kim D."/>
            <person name="Ryu S."/>
            <person name="Kim W."/>
        </authorList>
    </citation>
    <scope>NUCLEOTIDE SEQUENCE [LARGE SCALE GENOMIC DNA]</scope>
    <source>
        <tissue evidence="2">Muscle</tissue>
    </source>
</reference>
<keyword evidence="3" id="KW-1185">Reference proteome</keyword>